<accession>A0A926ZZ04</accession>
<dbReference type="PANTHER" id="PTHR46623:SF6">
    <property type="entry name" value="ALPHA_BETA-HYDROLASES SUPERFAMILY PROTEIN"/>
    <property type="match status" value="1"/>
</dbReference>
<dbReference type="InterPro" id="IPR002925">
    <property type="entry name" value="Dienelactn_hydro"/>
</dbReference>
<dbReference type="PANTHER" id="PTHR46623">
    <property type="entry name" value="CARBOXYMETHYLENEBUTENOLIDASE-RELATED"/>
    <property type="match status" value="1"/>
</dbReference>
<keyword evidence="2" id="KW-0378">Hydrolase</keyword>
<gene>
    <name evidence="2" type="ORF">H6G06_07175</name>
</gene>
<dbReference type="InterPro" id="IPR051049">
    <property type="entry name" value="Dienelactone_hydrolase-like"/>
</dbReference>
<dbReference type="Proteomes" id="UP000662185">
    <property type="component" value="Unassembled WGS sequence"/>
</dbReference>
<evidence type="ECO:0000313" key="2">
    <source>
        <dbReference type="EMBL" id="MBD2293272.1"/>
    </source>
</evidence>
<protein>
    <submittedName>
        <fullName evidence="2">Dienelactone hydrolase family protein</fullName>
    </submittedName>
</protein>
<name>A0A926ZZ04_9NOST</name>
<dbReference type="EMBL" id="JACJQU010000002">
    <property type="protein sequence ID" value="MBD2293272.1"/>
    <property type="molecule type" value="Genomic_DNA"/>
</dbReference>
<dbReference type="RefSeq" id="WP_190558442.1">
    <property type="nucleotide sequence ID" value="NZ_JACJQU010000002.1"/>
</dbReference>
<dbReference type="Gene3D" id="3.40.50.1820">
    <property type="entry name" value="alpha/beta hydrolase"/>
    <property type="match status" value="1"/>
</dbReference>
<proteinExistence type="predicted"/>
<dbReference type="GO" id="GO:0016787">
    <property type="term" value="F:hydrolase activity"/>
    <property type="evidence" value="ECO:0007669"/>
    <property type="project" value="UniProtKB-KW"/>
</dbReference>
<dbReference type="InterPro" id="IPR029058">
    <property type="entry name" value="AB_hydrolase_fold"/>
</dbReference>
<comment type="caution">
    <text evidence="2">The sequence shown here is derived from an EMBL/GenBank/DDBJ whole genome shotgun (WGS) entry which is preliminary data.</text>
</comment>
<dbReference type="Pfam" id="PF01738">
    <property type="entry name" value="DLH"/>
    <property type="match status" value="1"/>
</dbReference>
<evidence type="ECO:0000313" key="3">
    <source>
        <dbReference type="Proteomes" id="UP000662185"/>
    </source>
</evidence>
<sequence>MTEREIDTTKVNISQDDCQIDAYLAKPTAPGTYPGIVVLQEIFGVNVHIRDVTERIAKLGYVAIAPALFQRQAPGFETGYTPEDIEIGRKYAWSQTTASELLSDIQATINYLKTLPEVKKDGFGCIGFCFGGHVAYLAATLSDIQATACFYGAGITTRTPGGGNPTITGTSEISGTIYAFFGMDDASIPQEQVNEIEAEFKKYHISYRVFRYDGSDHGFFCDRRASYNPKAAADAWQQVQQLFSQLL</sequence>
<keyword evidence="3" id="KW-1185">Reference proteome</keyword>
<reference evidence="3" key="1">
    <citation type="journal article" date="2020" name="ISME J.">
        <title>Comparative genomics reveals insights into cyanobacterial evolution and habitat adaptation.</title>
        <authorList>
            <person name="Chen M.Y."/>
            <person name="Teng W.K."/>
            <person name="Zhao L."/>
            <person name="Hu C.X."/>
            <person name="Zhou Y.K."/>
            <person name="Han B.P."/>
            <person name="Song L.R."/>
            <person name="Shu W.S."/>
        </authorList>
    </citation>
    <scope>NUCLEOTIDE SEQUENCE [LARGE SCALE GENOMIC DNA]</scope>
    <source>
        <strain evidence="3">FACHB-251</strain>
    </source>
</reference>
<dbReference type="SUPFAM" id="SSF53474">
    <property type="entry name" value="alpha/beta-Hydrolases"/>
    <property type="match status" value="1"/>
</dbReference>
<dbReference type="AlphaFoldDB" id="A0A926ZZ04"/>
<evidence type="ECO:0000259" key="1">
    <source>
        <dbReference type="Pfam" id="PF01738"/>
    </source>
</evidence>
<feature type="domain" description="Dienelactone hydrolase" evidence="1">
    <location>
        <begin position="20"/>
        <end position="246"/>
    </location>
</feature>
<organism evidence="2 3">
    <name type="scientific">Anabaena sphaerica FACHB-251</name>
    <dbReference type="NCBI Taxonomy" id="2692883"/>
    <lineage>
        <taxon>Bacteria</taxon>
        <taxon>Bacillati</taxon>
        <taxon>Cyanobacteriota</taxon>
        <taxon>Cyanophyceae</taxon>
        <taxon>Nostocales</taxon>
        <taxon>Nostocaceae</taxon>
        <taxon>Anabaena</taxon>
    </lineage>
</organism>